<dbReference type="EMBL" id="LUCH01007569">
    <property type="protein sequence ID" value="KAF5396687.1"/>
    <property type="molecule type" value="Genomic_DNA"/>
</dbReference>
<dbReference type="Gene3D" id="1.25.10.10">
    <property type="entry name" value="Leucine-rich Repeat Variant"/>
    <property type="match status" value="1"/>
</dbReference>
<protein>
    <recommendedName>
        <fullName evidence="8">Importin N-terminal domain-containing protein</fullName>
    </recommendedName>
</protein>
<dbReference type="InterPro" id="IPR044189">
    <property type="entry name" value="XPO4/7-like"/>
</dbReference>
<dbReference type="OrthoDB" id="244158at2759"/>
<dbReference type="SUPFAM" id="SSF48371">
    <property type="entry name" value="ARM repeat"/>
    <property type="match status" value="1"/>
</dbReference>
<comment type="caution">
    <text evidence="9">The sequence shown here is derived from an EMBL/GenBank/DDBJ whole genome shotgun (WGS) entry which is preliminary data.</text>
</comment>
<evidence type="ECO:0000256" key="3">
    <source>
        <dbReference type="ARBA" id="ARBA00009466"/>
    </source>
</evidence>
<dbReference type="InterPro" id="IPR001494">
    <property type="entry name" value="Importin-beta_N"/>
</dbReference>
<comment type="subcellular location">
    <subcellularLocation>
        <location evidence="2">Cytoplasm</location>
    </subcellularLocation>
    <subcellularLocation>
        <location evidence="1">Nucleus</location>
    </subcellularLocation>
</comment>
<dbReference type="GO" id="GO:0005049">
    <property type="term" value="F:nuclear export signal receptor activity"/>
    <property type="evidence" value="ECO:0007669"/>
    <property type="project" value="InterPro"/>
</dbReference>
<keyword evidence="10" id="KW-1185">Reference proteome</keyword>
<dbReference type="Pfam" id="PF03810">
    <property type="entry name" value="IBN_N"/>
    <property type="match status" value="1"/>
</dbReference>
<gene>
    <name evidence="9" type="ORF">PHET_10288</name>
</gene>
<evidence type="ECO:0000256" key="2">
    <source>
        <dbReference type="ARBA" id="ARBA00004496"/>
    </source>
</evidence>
<evidence type="ECO:0000256" key="1">
    <source>
        <dbReference type="ARBA" id="ARBA00004123"/>
    </source>
</evidence>
<evidence type="ECO:0000256" key="6">
    <source>
        <dbReference type="ARBA" id="ARBA00022927"/>
    </source>
</evidence>
<name>A0A8J4TA65_9TREM</name>
<feature type="non-terminal residue" evidence="9">
    <location>
        <position position="262"/>
    </location>
</feature>
<dbReference type="GO" id="GO:0006611">
    <property type="term" value="P:protein export from nucleus"/>
    <property type="evidence" value="ECO:0007669"/>
    <property type="project" value="TreeGrafter"/>
</dbReference>
<dbReference type="GO" id="GO:0031267">
    <property type="term" value="F:small GTPase binding"/>
    <property type="evidence" value="ECO:0007669"/>
    <property type="project" value="InterPro"/>
</dbReference>
<keyword evidence="4" id="KW-0813">Transport</keyword>
<evidence type="ECO:0000313" key="10">
    <source>
        <dbReference type="Proteomes" id="UP000748531"/>
    </source>
</evidence>
<feature type="domain" description="Importin N-terminal" evidence="8">
    <location>
        <begin position="24"/>
        <end position="89"/>
    </location>
</feature>
<evidence type="ECO:0000259" key="8">
    <source>
        <dbReference type="Pfam" id="PF03810"/>
    </source>
</evidence>
<dbReference type="Proteomes" id="UP000748531">
    <property type="component" value="Unassembled WGS sequence"/>
</dbReference>
<reference evidence="9" key="1">
    <citation type="submission" date="2019-05" db="EMBL/GenBank/DDBJ databases">
        <title>Annotation for the trematode Paragonimus heterotremus.</title>
        <authorList>
            <person name="Choi Y.-J."/>
        </authorList>
    </citation>
    <scope>NUCLEOTIDE SEQUENCE</scope>
    <source>
        <strain evidence="9">LC</strain>
    </source>
</reference>
<dbReference type="PANTHER" id="PTHR12596">
    <property type="entry name" value="EXPORTIN 4,7-RELATED"/>
    <property type="match status" value="1"/>
</dbReference>
<comment type="similarity">
    <text evidence="3">Belongs to the exportin family.</text>
</comment>
<evidence type="ECO:0000313" key="9">
    <source>
        <dbReference type="EMBL" id="KAF5396687.1"/>
    </source>
</evidence>
<keyword evidence="7" id="KW-0539">Nucleus</keyword>
<sequence>DLDQLEYYCEKLYTTDDPVVRTQAEKACASLCDRRDCPSVCQLLLQRSTSCYAQLIASTALTKYISNRDAVIPLTTRLEIRDYVLNFLASRSDLEKFVQQALVTLVCRLTKTGWFDFLENNEGFRDILTCASKFIESGQSSAVLVGVQLLNNLVSEMNQNAESDMTRIIFLQRKLSASFRDCLLLPIFRLSLNLLREADKNIQSLDFSNVNQVISEFVSSRIVVITMTCLMQYAFSRDRELKSLMQLRCSRPPPELTIAQRH</sequence>
<organism evidence="9 10">
    <name type="scientific">Paragonimus heterotremus</name>
    <dbReference type="NCBI Taxonomy" id="100268"/>
    <lineage>
        <taxon>Eukaryota</taxon>
        <taxon>Metazoa</taxon>
        <taxon>Spiralia</taxon>
        <taxon>Lophotrochozoa</taxon>
        <taxon>Platyhelminthes</taxon>
        <taxon>Trematoda</taxon>
        <taxon>Digenea</taxon>
        <taxon>Plagiorchiida</taxon>
        <taxon>Troglotremata</taxon>
        <taxon>Troglotrematidae</taxon>
        <taxon>Paragonimus</taxon>
    </lineage>
</organism>
<evidence type="ECO:0000256" key="5">
    <source>
        <dbReference type="ARBA" id="ARBA00022490"/>
    </source>
</evidence>
<evidence type="ECO:0000256" key="4">
    <source>
        <dbReference type="ARBA" id="ARBA00022448"/>
    </source>
</evidence>
<keyword evidence="6" id="KW-0653">Protein transport</keyword>
<evidence type="ECO:0000256" key="7">
    <source>
        <dbReference type="ARBA" id="ARBA00023242"/>
    </source>
</evidence>
<accession>A0A8J4TA65</accession>
<proteinExistence type="inferred from homology"/>
<dbReference type="AlphaFoldDB" id="A0A8J4TA65"/>
<dbReference type="InterPro" id="IPR016024">
    <property type="entry name" value="ARM-type_fold"/>
</dbReference>
<dbReference type="GO" id="GO:0005737">
    <property type="term" value="C:cytoplasm"/>
    <property type="evidence" value="ECO:0007669"/>
    <property type="project" value="UniProtKB-SubCell"/>
</dbReference>
<dbReference type="GO" id="GO:0005643">
    <property type="term" value="C:nuclear pore"/>
    <property type="evidence" value="ECO:0007669"/>
    <property type="project" value="TreeGrafter"/>
</dbReference>
<dbReference type="InterPro" id="IPR011989">
    <property type="entry name" value="ARM-like"/>
</dbReference>
<dbReference type="PANTHER" id="PTHR12596:SF2">
    <property type="entry name" value="EXPORTIN-7 ISOFORM X1"/>
    <property type="match status" value="1"/>
</dbReference>
<keyword evidence="5" id="KW-0963">Cytoplasm</keyword>